<name>A0A0U5FZE5_ASPCI</name>
<sequence length="497" mass="55139">MDKKSFRVIIVGGSIAGLTLAHCLDRAQIDYVILERRAEVAPQEGASLGIMPNGARILQQLGLYSKLEELIHPLKEAHLNYPDGFSYTSQYPRLLRERFGYPLAFLDRQKVLELLGASLPCPDKLHVNTKVFRVDELADGLRVHTASGACYDGDIVVGADGVHSVVRQEMWRLSGTSSTHEKKRMRVEYACVFGISSALPNLPAGEQITCYNKGWSILSVVGKNGRLYWFLFYKLDRKYDYMTAPRVSTEDAVRRCSALAAEPFWQDITFGDVWGARETFNVTRLDEYVLPEWTYGNIICIGDSAHKIAPHTGQGANCAMEDATALANALHQALQHNLERNYRPSPAETSQLLKSVAAARRARMSGVAHSAKMSTRLQALDGLLCRLVARYYFPYAGEMLADLASKGIAAGAPMVRYLPVPERSGPGWDIFGREKKKTKKNEKNSIKNKTTRSSLGRVLSSSIATLASIALICLLWFPAQLAAFSRSMTRGSLTVDW</sequence>
<keyword evidence="4" id="KW-0560">Oxidoreductase</keyword>
<proteinExistence type="inferred from homology"/>
<dbReference type="GO" id="GO:0004497">
    <property type="term" value="F:monooxygenase activity"/>
    <property type="evidence" value="ECO:0007669"/>
    <property type="project" value="InterPro"/>
</dbReference>
<comment type="similarity">
    <text evidence="1">Belongs to the paxM FAD-dependent monooxygenase family.</text>
</comment>
<dbReference type="PANTHER" id="PTHR47356">
    <property type="entry name" value="FAD-DEPENDENT MONOOXYGENASE ASQG-RELATED"/>
    <property type="match status" value="1"/>
</dbReference>
<dbReference type="Pfam" id="PF01494">
    <property type="entry name" value="FAD_binding_3"/>
    <property type="match status" value="1"/>
</dbReference>
<dbReference type="OrthoDB" id="10029326at2759"/>
<dbReference type="OMA" id="FRSEYNK"/>
<keyword evidence="5" id="KW-1133">Transmembrane helix</keyword>
<keyword evidence="8" id="KW-1185">Reference proteome</keyword>
<dbReference type="Gene3D" id="3.50.50.60">
    <property type="entry name" value="FAD/NAD(P)-binding domain"/>
    <property type="match status" value="1"/>
</dbReference>
<evidence type="ECO:0000313" key="7">
    <source>
        <dbReference type="EMBL" id="CEL04907.1"/>
    </source>
</evidence>
<dbReference type="PANTHER" id="PTHR47356:SF2">
    <property type="entry name" value="FAD-BINDING DOMAIN-CONTAINING PROTEIN-RELATED"/>
    <property type="match status" value="1"/>
</dbReference>
<dbReference type="AlphaFoldDB" id="A0A0U5FZE5"/>
<evidence type="ECO:0000256" key="2">
    <source>
        <dbReference type="ARBA" id="ARBA00022630"/>
    </source>
</evidence>
<dbReference type="Proteomes" id="UP000054771">
    <property type="component" value="Unassembled WGS sequence"/>
</dbReference>
<protein>
    <recommendedName>
        <fullName evidence="6">FAD-binding domain-containing protein</fullName>
    </recommendedName>
</protein>
<keyword evidence="2" id="KW-0285">Flavoprotein</keyword>
<evidence type="ECO:0000313" key="8">
    <source>
        <dbReference type="Proteomes" id="UP000054771"/>
    </source>
</evidence>
<keyword evidence="5" id="KW-0472">Membrane</keyword>
<evidence type="ECO:0000256" key="3">
    <source>
        <dbReference type="ARBA" id="ARBA00022827"/>
    </source>
</evidence>
<dbReference type="GO" id="GO:0071949">
    <property type="term" value="F:FAD binding"/>
    <property type="evidence" value="ECO:0007669"/>
    <property type="project" value="InterPro"/>
</dbReference>
<dbReference type="InterPro" id="IPR002938">
    <property type="entry name" value="FAD-bd"/>
</dbReference>
<accession>A0A0U5FZE5</accession>
<dbReference type="InterPro" id="IPR050562">
    <property type="entry name" value="FAD_mOase_fung"/>
</dbReference>
<evidence type="ECO:0000259" key="6">
    <source>
        <dbReference type="Pfam" id="PF01494"/>
    </source>
</evidence>
<reference evidence="8" key="1">
    <citation type="journal article" date="2016" name="Genome Announc.">
        <title>Draft genome sequences of fungus Aspergillus calidoustus.</title>
        <authorList>
            <person name="Horn F."/>
            <person name="Linde J."/>
            <person name="Mattern D.J."/>
            <person name="Walther G."/>
            <person name="Guthke R."/>
            <person name="Scherlach K."/>
            <person name="Martin K."/>
            <person name="Brakhage A.A."/>
            <person name="Petzke L."/>
            <person name="Valiante V."/>
        </authorList>
    </citation>
    <scope>NUCLEOTIDE SEQUENCE [LARGE SCALE GENOMIC DNA]</scope>
    <source>
        <strain evidence="8">SF006504</strain>
    </source>
</reference>
<gene>
    <name evidence="7" type="ORF">ASPCAL06031</name>
</gene>
<organism evidence="7 8">
    <name type="scientific">Aspergillus calidoustus</name>
    <dbReference type="NCBI Taxonomy" id="454130"/>
    <lineage>
        <taxon>Eukaryota</taxon>
        <taxon>Fungi</taxon>
        <taxon>Dikarya</taxon>
        <taxon>Ascomycota</taxon>
        <taxon>Pezizomycotina</taxon>
        <taxon>Eurotiomycetes</taxon>
        <taxon>Eurotiomycetidae</taxon>
        <taxon>Eurotiales</taxon>
        <taxon>Aspergillaceae</taxon>
        <taxon>Aspergillus</taxon>
        <taxon>Aspergillus subgen. Nidulantes</taxon>
    </lineage>
</organism>
<evidence type="ECO:0000256" key="4">
    <source>
        <dbReference type="ARBA" id="ARBA00023002"/>
    </source>
</evidence>
<evidence type="ECO:0000256" key="1">
    <source>
        <dbReference type="ARBA" id="ARBA00007992"/>
    </source>
</evidence>
<keyword evidence="3" id="KW-0274">FAD</keyword>
<dbReference type="InterPro" id="IPR036188">
    <property type="entry name" value="FAD/NAD-bd_sf"/>
</dbReference>
<feature type="domain" description="FAD-binding" evidence="6">
    <location>
        <begin position="7"/>
        <end position="335"/>
    </location>
</feature>
<keyword evidence="5" id="KW-0812">Transmembrane</keyword>
<dbReference type="EMBL" id="CDMC01000004">
    <property type="protein sequence ID" value="CEL04907.1"/>
    <property type="molecule type" value="Genomic_DNA"/>
</dbReference>
<feature type="transmembrane region" description="Helical" evidence="5">
    <location>
        <begin position="458"/>
        <end position="477"/>
    </location>
</feature>
<dbReference type="STRING" id="454130.A0A0U5FZE5"/>
<dbReference type="SUPFAM" id="SSF51905">
    <property type="entry name" value="FAD/NAD(P)-binding domain"/>
    <property type="match status" value="1"/>
</dbReference>
<evidence type="ECO:0000256" key="5">
    <source>
        <dbReference type="SAM" id="Phobius"/>
    </source>
</evidence>
<dbReference type="PRINTS" id="PR00420">
    <property type="entry name" value="RNGMNOXGNASE"/>
</dbReference>